<dbReference type="InterPro" id="IPR035396">
    <property type="entry name" value="Bac_rhamnosid6H"/>
</dbReference>
<dbReference type="Pfam" id="PF17390">
    <property type="entry name" value="Bac_rhamnosid_C"/>
    <property type="match status" value="1"/>
</dbReference>
<accession>A0A317ZFT9</accession>
<feature type="domain" description="Alpha-L-rhamnosidase six-hairpin glycosidase" evidence="3">
    <location>
        <begin position="193"/>
        <end position="344"/>
    </location>
</feature>
<proteinExistence type="predicted"/>
<dbReference type="SUPFAM" id="SSF48208">
    <property type="entry name" value="Six-hairpin glycosidases"/>
    <property type="match status" value="1"/>
</dbReference>
<dbReference type="InterPro" id="IPR008928">
    <property type="entry name" value="6-hairpin_glycosidase_sf"/>
</dbReference>
<dbReference type="Gene3D" id="2.60.420.10">
    <property type="entry name" value="Maltose phosphorylase, domain 3"/>
    <property type="match status" value="1"/>
</dbReference>
<evidence type="ECO:0000259" key="4">
    <source>
        <dbReference type="Pfam" id="PF17390"/>
    </source>
</evidence>
<dbReference type="InParanoid" id="A0A317ZFT9"/>
<dbReference type="Gene3D" id="1.50.10.10">
    <property type="match status" value="1"/>
</dbReference>
<feature type="chain" id="PRO_5016378190" evidence="2">
    <location>
        <begin position="27"/>
        <end position="580"/>
    </location>
</feature>
<dbReference type="OrthoDB" id="9761045at2"/>
<keyword evidence="6" id="KW-1185">Reference proteome</keyword>
<dbReference type="AlphaFoldDB" id="A0A317ZFT9"/>
<name>A0A317ZFT9_9BACT</name>
<protein>
    <submittedName>
        <fullName evidence="5">Alpha-L-rhamnosidase</fullName>
    </submittedName>
</protein>
<organism evidence="5 6">
    <name type="scientific">Coraliomargarita sinensis</name>
    <dbReference type="NCBI Taxonomy" id="2174842"/>
    <lineage>
        <taxon>Bacteria</taxon>
        <taxon>Pseudomonadati</taxon>
        <taxon>Verrucomicrobiota</taxon>
        <taxon>Opitutia</taxon>
        <taxon>Puniceicoccales</taxon>
        <taxon>Coraliomargaritaceae</taxon>
        <taxon>Coraliomargarita</taxon>
    </lineage>
</organism>
<dbReference type="PANTHER" id="PTHR34987:SF4">
    <property type="entry name" value="ALPHA-L-RHAMNOSIDASE C-TERMINAL DOMAIN-CONTAINING PROTEIN"/>
    <property type="match status" value="1"/>
</dbReference>
<feature type="region of interest" description="Disordered" evidence="1">
    <location>
        <begin position="560"/>
        <end position="580"/>
    </location>
</feature>
<keyword evidence="2" id="KW-0732">Signal</keyword>
<dbReference type="InterPro" id="IPR012341">
    <property type="entry name" value="6hp_glycosidase-like_sf"/>
</dbReference>
<evidence type="ECO:0000256" key="2">
    <source>
        <dbReference type="SAM" id="SignalP"/>
    </source>
</evidence>
<evidence type="ECO:0000259" key="3">
    <source>
        <dbReference type="Pfam" id="PF17389"/>
    </source>
</evidence>
<feature type="domain" description="Alpha-L-rhamnosidase C-terminal" evidence="4">
    <location>
        <begin position="520"/>
        <end position="577"/>
    </location>
</feature>
<comment type="caution">
    <text evidence="5">The sequence shown here is derived from an EMBL/GenBank/DDBJ whole genome shotgun (WGS) entry which is preliminary data.</text>
</comment>
<dbReference type="GO" id="GO:0005975">
    <property type="term" value="P:carbohydrate metabolic process"/>
    <property type="evidence" value="ECO:0007669"/>
    <property type="project" value="InterPro"/>
</dbReference>
<dbReference type="InterPro" id="IPR035398">
    <property type="entry name" value="Bac_rhamnosid_C"/>
</dbReference>
<feature type="compositionally biased region" description="Polar residues" evidence="1">
    <location>
        <begin position="566"/>
        <end position="580"/>
    </location>
</feature>
<dbReference type="PANTHER" id="PTHR34987">
    <property type="entry name" value="C, PUTATIVE (AFU_ORTHOLOGUE AFUA_3G02880)-RELATED"/>
    <property type="match status" value="1"/>
</dbReference>
<dbReference type="Pfam" id="PF17389">
    <property type="entry name" value="Bac_rhamnosid6H"/>
    <property type="match status" value="1"/>
</dbReference>
<dbReference type="RefSeq" id="WP_110130927.1">
    <property type="nucleotide sequence ID" value="NZ_QHJQ01000004.1"/>
</dbReference>
<reference evidence="5 6" key="1">
    <citation type="submission" date="2018-05" db="EMBL/GenBank/DDBJ databases">
        <title>Coraliomargarita sinensis sp. nov., isolated from a marine solar saltern.</title>
        <authorList>
            <person name="Zhou L.Y."/>
        </authorList>
    </citation>
    <scope>NUCLEOTIDE SEQUENCE [LARGE SCALE GENOMIC DNA]</scope>
    <source>
        <strain evidence="5 6">WN38</strain>
    </source>
</reference>
<feature type="signal peptide" evidence="2">
    <location>
        <begin position="1"/>
        <end position="26"/>
    </location>
</feature>
<sequence>MIRLPYRKLLPLALIIHSLAFCWLQANSLPGQKTGLSTYAIQPQRIVWMSPEGVEHPDTLLKANAGQSTIKHIHPPFVLSPGENSGSIILDFGTQISGYLEIFTPGFKKSDGPRKLRVRFGESVAETSAELGERGAQNDHALRDQILKLPWFGKRMIGPSGFRFVRLDAIEGGPSVPMLEVRAMLQIRDVPYLGSFECPDERLNKIWQTGAWTVHLNMQDYLWDGIKRDRLVWLGDMHPEVSVISAVFGHNEVVPKSLDLMKTTTRPTQWINNISSYSMWWVIIHHDWYQLYGDLDYLKEQKDYLQKLLPHLAKHIDENGSEALRDGIRFLDWPTKANEKAVHEGLQALMVMTMDKGARLMDLLDDPATAELCRTAESKLRQHVPEVSGRKSPAALNLLAGLRKADAVAAELMAGGPKDLSTFYGYYVLCALGEAGETNAALDMISQYWGGMLDLGATTFWEDFDLEWTKNAARIDEPVPEGKDDIHGDYGAYCYKGFRHSFCHGWAGGPTAFLSHHVLGIQPAAPGFAKVRIQPNLGRLDWAEGSYPTPKGLIKVRHERQADGSIKSTIQTPPGVQQVD</sequence>
<dbReference type="Proteomes" id="UP000247099">
    <property type="component" value="Unassembled WGS sequence"/>
</dbReference>
<dbReference type="EMBL" id="QHJQ01000004">
    <property type="protein sequence ID" value="PXA04474.1"/>
    <property type="molecule type" value="Genomic_DNA"/>
</dbReference>
<evidence type="ECO:0000256" key="1">
    <source>
        <dbReference type="SAM" id="MobiDB-lite"/>
    </source>
</evidence>
<evidence type="ECO:0000313" key="6">
    <source>
        <dbReference type="Proteomes" id="UP000247099"/>
    </source>
</evidence>
<evidence type="ECO:0000313" key="5">
    <source>
        <dbReference type="EMBL" id="PXA04474.1"/>
    </source>
</evidence>
<gene>
    <name evidence="5" type="ORF">DDZ13_07615</name>
</gene>